<accession>A0A4Z1FYL1</accession>
<organism evidence="1 2">
    <name type="scientific">Botrytis paeoniae</name>
    <dbReference type="NCBI Taxonomy" id="278948"/>
    <lineage>
        <taxon>Eukaryota</taxon>
        <taxon>Fungi</taxon>
        <taxon>Dikarya</taxon>
        <taxon>Ascomycota</taxon>
        <taxon>Pezizomycotina</taxon>
        <taxon>Leotiomycetes</taxon>
        <taxon>Helotiales</taxon>
        <taxon>Sclerotiniaceae</taxon>
        <taxon>Botrytis</taxon>
    </lineage>
</organism>
<dbReference type="AlphaFoldDB" id="A0A4Z1FYL1"/>
<sequence>MHARNNSQAWAEKAKITKLLLDQQKSDPQSCEATSLLLVKGPKVPIEISKKCLAGLFAFEKRNKAI</sequence>
<comment type="caution">
    <text evidence="1">The sequence shown here is derived from an EMBL/GenBank/DDBJ whole genome shotgun (WGS) entry which is preliminary data.</text>
</comment>
<keyword evidence="2" id="KW-1185">Reference proteome</keyword>
<protein>
    <submittedName>
        <fullName evidence="1">Uncharacterized protein</fullName>
    </submittedName>
</protein>
<evidence type="ECO:0000313" key="2">
    <source>
        <dbReference type="Proteomes" id="UP000297910"/>
    </source>
</evidence>
<evidence type="ECO:0000313" key="1">
    <source>
        <dbReference type="EMBL" id="TGO29894.1"/>
    </source>
</evidence>
<dbReference type="EMBL" id="PQXI01000010">
    <property type="protein sequence ID" value="TGO29894.1"/>
    <property type="molecule type" value="Genomic_DNA"/>
</dbReference>
<name>A0A4Z1FYL1_9HELO</name>
<reference evidence="1 2" key="1">
    <citation type="submission" date="2017-12" db="EMBL/GenBank/DDBJ databases">
        <title>Comparative genomics of Botrytis spp.</title>
        <authorList>
            <person name="Valero-Jimenez C.A."/>
            <person name="Tapia P."/>
            <person name="Veloso J."/>
            <person name="Silva-Moreno E."/>
            <person name="Staats M."/>
            <person name="Valdes J.H."/>
            <person name="Van Kan J.A.L."/>
        </authorList>
    </citation>
    <scope>NUCLEOTIDE SEQUENCE [LARGE SCALE GENOMIC DNA]</scope>
    <source>
        <strain evidence="1 2">Bp0003</strain>
    </source>
</reference>
<gene>
    <name evidence="1" type="ORF">BPAE_0010g00800</name>
</gene>
<proteinExistence type="predicted"/>
<dbReference type="Proteomes" id="UP000297910">
    <property type="component" value="Unassembled WGS sequence"/>
</dbReference>